<gene>
    <name evidence="2" type="ORF">FPE_LOCUS5644</name>
</gene>
<feature type="coiled-coil region" evidence="1">
    <location>
        <begin position="136"/>
        <end position="170"/>
    </location>
</feature>
<dbReference type="AlphaFoldDB" id="A0AAD2DLC4"/>
<proteinExistence type="predicted"/>
<feature type="coiled-coil region" evidence="1">
    <location>
        <begin position="206"/>
        <end position="318"/>
    </location>
</feature>
<keyword evidence="3" id="KW-1185">Reference proteome</keyword>
<evidence type="ECO:0000256" key="1">
    <source>
        <dbReference type="SAM" id="Coils"/>
    </source>
</evidence>
<protein>
    <submittedName>
        <fullName evidence="2">Uncharacterized protein</fullName>
    </submittedName>
</protein>
<dbReference type="EMBL" id="OU503038">
    <property type="protein sequence ID" value="CAI9758214.1"/>
    <property type="molecule type" value="Genomic_DNA"/>
</dbReference>
<dbReference type="PANTHER" id="PTHR35164:SF9">
    <property type="entry name" value="EXPRESSED PROTEIN"/>
    <property type="match status" value="1"/>
</dbReference>
<organism evidence="2 3">
    <name type="scientific">Fraxinus pennsylvanica</name>
    <dbReference type="NCBI Taxonomy" id="56036"/>
    <lineage>
        <taxon>Eukaryota</taxon>
        <taxon>Viridiplantae</taxon>
        <taxon>Streptophyta</taxon>
        <taxon>Embryophyta</taxon>
        <taxon>Tracheophyta</taxon>
        <taxon>Spermatophyta</taxon>
        <taxon>Magnoliopsida</taxon>
        <taxon>eudicotyledons</taxon>
        <taxon>Gunneridae</taxon>
        <taxon>Pentapetalae</taxon>
        <taxon>asterids</taxon>
        <taxon>lamiids</taxon>
        <taxon>Lamiales</taxon>
        <taxon>Oleaceae</taxon>
        <taxon>Oleeae</taxon>
        <taxon>Fraxinus</taxon>
    </lineage>
</organism>
<evidence type="ECO:0000313" key="3">
    <source>
        <dbReference type="Proteomes" id="UP000834106"/>
    </source>
</evidence>
<dbReference type="Proteomes" id="UP000834106">
    <property type="component" value="Chromosome 3"/>
</dbReference>
<keyword evidence="1" id="KW-0175">Coiled coil</keyword>
<reference evidence="2" key="1">
    <citation type="submission" date="2023-05" db="EMBL/GenBank/DDBJ databases">
        <authorList>
            <person name="Huff M."/>
        </authorList>
    </citation>
    <scope>NUCLEOTIDE SEQUENCE</scope>
</reference>
<dbReference type="PANTHER" id="PTHR35164">
    <property type="entry name" value="EXPRESSED PROTEIN"/>
    <property type="match status" value="1"/>
</dbReference>
<feature type="coiled-coil region" evidence="1">
    <location>
        <begin position="68"/>
        <end position="109"/>
    </location>
</feature>
<sequence length="512" mass="58623">MHSTNMSRSKSRSGSIDFGQKNHYSSVFSRTLSASKLCRGNDALVSQIDSNALKFVDKKPSKNWTDKFLIMQQQMGQLEAELQRIREKLSVVEIERDQALDEIRRVEREHACNELRRAEGDHETKLSPEKFRELVMELKRNNRDSGEEEIKDHKSELQKMKENLARAEQGETQASLKARSPLDEMELLKNEFKLAIEAEQKSAKAMEDLALVLKEVAAEANQTKEKLINSQMEIVRVRSEAGGLKTMIQSTEERYQKLLNEAKQEAELHRNTADRLKLEAEESILAWNGKEKGFVSCIKIVEEEKAIMQHECTKLRESLKAAEHTSRVAREETFKLRDILKQAINEANASKVAAGIAIDENSQIKDCLSEKDEALLFLTQENERLRINEAAARENKKEYKKLLSTASTELKIEDKGQHVMLKPPDSVDQKHDDENMNKTFSFNLEDLKFMNDPEDLDENPKKAELGFKSTTTSLCFSGQAYKSLFFRFRIDPTPQKLTTIALQHGQNVDYLA</sequence>
<name>A0AAD2DLC4_9LAMI</name>
<evidence type="ECO:0000313" key="2">
    <source>
        <dbReference type="EMBL" id="CAI9758214.1"/>
    </source>
</evidence>
<accession>A0AAD2DLC4</accession>
<feature type="coiled-coil region" evidence="1">
    <location>
        <begin position="375"/>
        <end position="402"/>
    </location>
</feature>